<dbReference type="InterPro" id="IPR015897">
    <property type="entry name" value="CHK_kinase-like"/>
</dbReference>
<dbReference type="PANTHER" id="PTHR11012:SF56">
    <property type="entry name" value="CHK KINASE-LIKE DOMAIN-CONTAINING PROTEIN-RELATED"/>
    <property type="match status" value="1"/>
</dbReference>
<dbReference type="SMART" id="SM00587">
    <property type="entry name" value="CHK"/>
    <property type="match status" value="1"/>
</dbReference>
<organism evidence="2 3">
    <name type="scientific">Diploptera punctata</name>
    <name type="common">Pacific beetle cockroach</name>
    <dbReference type="NCBI Taxonomy" id="6984"/>
    <lineage>
        <taxon>Eukaryota</taxon>
        <taxon>Metazoa</taxon>
        <taxon>Ecdysozoa</taxon>
        <taxon>Arthropoda</taxon>
        <taxon>Hexapoda</taxon>
        <taxon>Insecta</taxon>
        <taxon>Pterygota</taxon>
        <taxon>Neoptera</taxon>
        <taxon>Polyneoptera</taxon>
        <taxon>Dictyoptera</taxon>
        <taxon>Blattodea</taxon>
        <taxon>Blaberoidea</taxon>
        <taxon>Blaberidae</taxon>
        <taxon>Diplopterinae</taxon>
        <taxon>Diploptera</taxon>
    </lineage>
</organism>
<reference evidence="2" key="1">
    <citation type="journal article" date="2023" name="IScience">
        <title>Live-bearing cockroach genome reveals convergent evolutionary mechanisms linked to viviparity in insects and beyond.</title>
        <authorList>
            <person name="Fouks B."/>
            <person name="Harrison M.C."/>
            <person name="Mikhailova A.A."/>
            <person name="Marchal E."/>
            <person name="English S."/>
            <person name="Carruthers M."/>
            <person name="Jennings E.C."/>
            <person name="Chiamaka E.L."/>
            <person name="Frigard R.A."/>
            <person name="Pippel M."/>
            <person name="Attardo G.M."/>
            <person name="Benoit J.B."/>
            <person name="Bornberg-Bauer E."/>
            <person name="Tobe S.S."/>
        </authorList>
    </citation>
    <scope>NUCLEOTIDE SEQUENCE</scope>
    <source>
        <strain evidence="2">Stay&amp;Tobe</strain>
    </source>
</reference>
<feature type="domain" description="CHK kinase-like" evidence="1">
    <location>
        <begin position="135"/>
        <end position="327"/>
    </location>
</feature>
<sequence length="405" mass="46425">MSVETEFTPPPWINDKFLETAFQSGEDNNLIVRCKYIKPATASGDNYLSQMYRVHVQITRRGKQEDKSIIVKTVPFTEAMLKITSNGQMFVKEMTMYRDVLPAMHRALEKVSPGTCERFGAEYIYSITDSDKPVIVLEDLKKLGFTMAERLNGLDMDHCLLVLRSLARFHAISLALREENPNMFQKFSTTIFCEEMRSDLETFFTVNIAKLAQEVENWAGYERFATKLHKLSENAMGIWINSVAMNEGDFNVLSHGDLWLNNIMFRYSEETGKVEDVRFVDYQLCYWTSPTVDLLYFLNSSPEINISENYDAFLGDYHKTLGKTLTILGYGTLAPTLKQLTGELEKRGAFGAVAGVSVRVVVQVDRKNIPDMDKVLKEGQSVHFSNEYKEAMKKLLPFYEQRGWL</sequence>
<dbReference type="Proteomes" id="UP001233999">
    <property type="component" value="Unassembled WGS sequence"/>
</dbReference>
<dbReference type="EMBL" id="JASPKZ010007747">
    <property type="protein sequence ID" value="KAJ9582748.1"/>
    <property type="molecule type" value="Genomic_DNA"/>
</dbReference>
<reference evidence="2" key="2">
    <citation type="submission" date="2023-05" db="EMBL/GenBank/DDBJ databases">
        <authorList>
            <person name="Fouks B."/>
        </authorList>
    </citation>
    <scope>NUCLEOTIDE SEQUENCE</scope>
    <source>
        <strain evidence="2">Stay&amp;Tobe</strain>
        <tissue evidence="2">Testes</tissue>
    </source>
</reference>
<evidence type="ECO:0000313" key="3">
    <source>
        <dbReference type="Proteomes" id="UP001233999"/>
    </source>
</evidence>
<evidence type="ECO:0000313" key="2">
    <source>
        <dbReference type="EMBL" id="KAJ9582748.1"/>
    </source>
</evidence>
<dbReference type="PANTHER" id="PTHR11012">
    <property type="entry name" value="PROTEIN KINASE-LIKE DOMAIN-CONTAINING"/>
    <property type="match status" value="1"/>
</dbReference>
<protein>
    <recommendedName>
        <fullName evidence="1">CHK kinase-like domain-containing protein</fullName>
    </recommendedName>
</protein>
<gene>
    <name evidence="2" type="ORF">L9F63_022893</name>
</gene>
<dbReference type="AlphaFoldDB" id="A0AAD8EA45"/>
<dbReference type="InterPro" id="IPR011009">
    <property type="entry name" value="Kinase-like_dom_sf"/>
</dbReference>
<keyword evidence="3" id="KW-1185">Reference proteome</keyword>
<comment type="caution">
    <text evidence="2">The sequence shown here is derived from an EMBL/GenBank/DDBJ whole genome shotgun (WGS) entry which is preliminary data.</text>
</comment>
<proteinExistence type="predicted"/>
<dbReference type="InterPro" id="IPR004119">
    <property type="entry name" value="EcKL"/>
</dbReference>
<accession>A0AAD8EA45</accession>
<dbReference type="Pfam" id="PF02958">
    <property type="entry name" value="EcKL"/>
    <property type="match status" value="1"/>
</dbReference>
<dbReference type="Gene3D" id="3.90.1200.10">
    <property type="match status" value="1"/>
</dbReference>
<name>A0AAD8EA45_DIPPU</name>
<evidence type="ECO:0000259" key="1">
    <source>
        <dbReference type="SMART" id="SM00587"/>
    </source>
</evidence>
<dbReference type="SUPFAM" id="SSF56112">
    <property type="entry name" value="Protein kinase-like (PK-like)"/>
    <property type="match status" value="1"/>
</dbReference>